<reference evidence="2" key="1">
    <citation type="journal article" date="2019" name="Int. J. Syst. Evol. Microbiol.">
        <title>The Global Catalogue of Microorganisms (GCM) 10K type strain sequencing project: providing services to taxonomists for standard genome sequencing and annotation.</title>
        <authorList>
            <consortium name="The Broad Institute Genomics Platform"/>
            <consortium name="The Broad Institute Genome Sequencing Center for Infectious Disease"/>
            <person name="Wu L."/>
            <person name="Ma J."/>
        </authorList>
    </citation>
    <scope>NUCLEOTIDE SEQUENCE [LARGE SCALE GENOMIC DNA]</scope>
    <source>
        <strain evidence="2">JCM 4087</strain>
    </source>
</reference>
<dbReference type="Proteomes" id="UP001596091">
    <property type="component" value="Unassembled WGS sequence"/>
</dbReference>
<proteinExistence type="predicted"/>
<organism evidence="1 2">
    <name type="scientific">Acidicapsa dinghuensis</name>
    <dbReference type="NCBI Taxonomy" id="2218256"/>
    <lineage>
        <taxon>Bacteria</taxon>
        <taxon>Pseudomonadati</taxon>
        <taxon>Acidobacteriota</taxon>
        <taxon>Terriglobia</taxon>
        <taxon>Terriglobales</taxon>
        <taxon>Acidobacteriaceae</taxon>
        <taxon>Acidicapsa</taxon>
    </lineage>
</organism>
<evidence type="ECO:0000313" key="2">
    <source>
        <dbReference type="Proteomes" id="UP001596091"/>
    </source>
</evidence>
<comment type="caution">
    <text evidence="1">The sequence shown here is derived from an EMBL/GenBank/DDBJ whole genome shotgun (WGS) entry which is preliminary data.</text>
</comment>
<keyword evidence="2" id="KW-1185">Reference proteome</keyword>
<accession>A0ABW1EB78</accession>
<dbReference type="RefSeq" id="WP_263334526.1">
    <property type="nucleotide sequence ID" value="NZ_JAGSYH010000002.1"/>
</dbReference>
<gene>
    <name evidence="1" type="ORF">ACFPT7_02020</name>
</gene>
<dbReference type="EMBL" id="JBHSPH010000001">
    <property type="protein sequence ID" value="MFC5861062.1"/>
    <property type="molecule type" value="Genomic_DNA"/>
</dbReference>
<name>A0ABW1EB78_9BACT</name>
<protein>
    <submittedName>
        <fullName evidence="1">Uncharacterized protein</fullName>
    </submittedName>
</protein>
<evidence type="ECO:0000313" key="1">
    <source>
        <dbReference type="EMBL" id="MFC5861062.1"/>
    </source>
</evidence>
<sequence>MFSVMGESLERNPDPYNRSLWPARNGRIFRWVREVSEAKAKSMRQQLSSAFKAAKALDDLRMKEHALALSRSMQGLYYRDRNGCLHRNFPKVTKRGSR</sequence>